<dbReference type="InterPro" id="IPR012340">
    <property type="entry name" value="NA-bd_OB-fold"/>
</dbReference>
<dbReference type="PANTHER" id="PTHR33962:SF1">
    <property type="entry name" value="RECQ-MEDIATED GENOME INSTABILITY PROTEIN 2"/>
    <property type="match status" value="1"/>
</dbReference>
<dbReference type="AlphaFoldDB" id="A0A9Q1AW34"/>
<dbReference type="PANTHER" id="PTHR33962">
    <property type="entry name" value="RECQ-MEDIATED GENOME INSTABILITY PROTEIN 2 RMI2"/>
    <property type="match status" value="1"/>
</dbReference>
<dbReference type="GO" id="GO:0005829">
    <property type="term" value="C:cytosol"/>
    <property type="evidence" value="ECO:0007669"/>
    <property type="project" value="TreeGrafter"/>
</dbReference>
<dbReference type="GO" id="GO:2000042">
    <property type="term" value="P:negative regulation of double-strand break repair via homologous recombination"/>
    <property type="evidence" value="ECO:0007669"/>
    <property type="project" value="TreeGrafter"/>
</dbReference>
<dbReference type="Pfam" id="PF16100">
    <property type="entry name" value="RMI2"/>
    <property type="match status" value="1"/>
</dbReference>
<dbReference type="OrthoDB" id="10024265at2759"/>
<dbReference type="GO" id="GO:0016607">
    <property type="term" value="C:nuclear speck"/>
    <property type="evidence" value="ECO:0007669"/>
    <property type="project" value="TreeGrafter"/>
</dbReference>
<gene>
    <name evidence="1" type="ORF">JRQ81_002047</name>
</gene>
<dbReference type="EMBL" id="JAPFRF010000011">
    <property type="protein sequence ID" value="KAJ7315885.1"/>
    <property type="molecule type" value="Genomic_DNA"/>
</dbReference>
<proteinExistence type="predicted"/>
<dbReference type="InterPro" id="IPR032245">
    <property type="entry name" value="RMI2"/>
</dbReference>
<dbReference type="GO" id="GO:0033045">
    <property type="term" value="P:regulation of sister chromatid segregation"/>
    <property type="evidence" value="ECO:0007669"/>
    <property type="project" value="TreeGrafter"/>
</dbReference>
<accession>A0A9Q1AW34</accession>
<keyword evidence="2" id="KW-1185">Reference proteome</keyword>
<evidence type="ECO:0000313" key="2">
    <source>
        <dbReference type="Proteomes" id="UP001142489"/>
    </source>
</evidence>
<dbReference type="Proteomes" id="UP001142489">
    <property type="component" value="Unassembled WGS sequence"/>
</dbReference>
<reference evidence="1" key="1">
    <citation type="journal article" date="2023" name="DNA Res.">
        <title>Chromosome-level genome assembly of Phrynocephalus forsythii using third-generation DNA sequencing and Hi-C analysis.</title>
        <authorList>
            <person name="Qi Y."/>
            <person name="Zhao W."/>
            <person name="Zhao Y."/>
            <person name="Niu C."/>
            <person name="Cao S."/>
            <person name="Zhang Y."/>
        </authorList>
    </citation>
    <scope>NUCLEOTIDE SEQUENCE</scope>
    <source>
        <tissue evidence="1">Muscle</tissue>
    </source>
</reference>
<protein>
    <recommendedName>
        <fullName evidence="3">RecQ-mediated genome instability protein 2</fullName>
    </recommendedName>
</protein>
<dbReference type="Gene3D" id="2.40.50.140">
    <property type="entry name" value="Nucleic acid-binding proteins"/>
    <property type="match status" value="1"/>
</dbReference>
<dbReference type="GO" id="GO:0043007">
    <property type="term" value="P:maintenance of rDNA"/>
    <property type="evidence" value="ECO:0007669"/>
    <property type="project" value="TreeGrafter"/>
</dbReference>
<comment type="caution">
    <text evidence="1">The sequence shown here is derived from an EMBL/GenBank/DDBJ whole genome shotgun (WGS) entry which is preliminary data.</text>
</comment>
<sequence length="91" mass="9762">MQGTVLSVGADGSTVRLRDQSGSFVAQGAGSVPKGRPCLSAGKYVMVMGLVQSCHPEPTLRALKMTDLSGNPVHRSMWELEVEDLHRNVLL</sequence>
<organism evidence="1 2">
    <name type="scientific">Phrynocephalus forsythii</name>
    <dbReference type="NCBI Taxonomy" id="171643"/>
    <lineage>
        <taxon>Eukaryota</taxon>
        <taxon>Metazoa</taxon>
        <taxon>Chordata</taxon>
        <taxon>Craniata</taxon>
        <taxon>Vertebrata</taxon>
        <taxon>Euteleostomi</taxon>
        <taxon>Lepidosauria</taxon>
        <taxon>Squamata</taxon>
        <taxon>Bifurcata</taxon>
        <taxon>Unidentata</taxon>
        <taxon>Episquamata</taxon>
        <taxon>Toxicofera</taxon>
        <taxon>Iguania</taxon>
        <taxon>Acrodonta</taxon>
        <taxon>Agamidae</taxon>
        <taxon>Agaminae</taxon>
        <taxon>Phrynocephalus</taxon>
    </lineage>
</organism>
<evidence type="ECO:0000313" key="1">
    <source>
        <dbReference type="EMBL" id="KAJ7315885.1"/>
    </source>
</evidence>
<name>A0A9Q1AW34_9SAUR</name>
<evidence type="ECO:0008006" key="3">
    <source>
        <dbReference type="Google" id="ProtNLM"/>
    </source>
</evidence>
<dbReference type="GO" id="GO:0006281">
    <property type="term" value="P:DNA repair"/>
    <property type="evidence" value="ECO:0007669"/>
    <property type="project" value="TreeGrafter"/>
</dbReference>